<dbReference type="GO" id="GO:0000122">
    <property type="term" value="P:negative regulation of transcription by RNA polymerase II"/>
    <property type="evidence" value="ECO:0007669"/>
    <property type="project" value="TreeGrafter"/>
</dbReference>
<dbReference type="InterPro" id="IPR050140">
    <property type="entry name" value="SRY-related_HMG-box_TF-like"/>
</dbReference>
<dbReference type="PANTHER" id="PTHR10270">
    <property type="entry name" value="SOX TRANSCRIPTION FACTOR"/>
    <property type="match status" value="1"/>
</dbReference>
<dbReference type="GO" id="GO:0001228">
    <property type="term" value="F:DNA-binding transcription activator activity, RNA polymerase II-specific"/>
    <property type="evidence" value="ECO:0007669"/>
    <property type="project" value="TreeGrafter"/>
</dbReference>
<feature type="compositionally biased region" description="Basic residues" evidence="3">
    <location>
        <begin position="129"/>
        <end position="143"/>
    </location>
</feature>
<sequence>MSSPMSPRIFGWAKAELDSDSHSPESPESPASPLCGSSSVEEETDIPRLKKGHPDFVARPRNAFIIFRCQYSRENARGAQAGDSDRQTMSKRAGEAWKLLSSTEKDHYKELAEQEKNDHALAHPGYHYRPVRRRTSSNRRITRWKSVSRPSKSADSRLESCGAGSDDEYLPAGTSKHRKHRFSSVPVPPFTLTPEERIGIRRTKSDMQTVETSPSPGSPTNSSGGSSSLGSALLLPRPEVSLSFLPFVARG</sequence>
<dbReference type="SUPFAM" id="SSF47095">
    <property type="entry name" value="HMG-box"/>
    <property type="match status" value="1"/>
</dbReference>
<feature type="compositionally biased region" description="Basic and acidic residues" evidence="3">
    <location>
        <begin position="194"/>
        <end position="205"/>
    </location>
</feature>
<gene>
    <name evidence="5" type="ORF">BDP27DRAFT_243860</name>
</gene>
<feature type="region of interest" description="Disordered" evidence="3">
    <location>
        <begin position="1"/>
        <end position="54"/>
    </location>
</feature>
<dbReference type="Gene3D" id="1.10.30.10">
    <property type="entry name" value="High mobility group box domain"/>
    <property type="match status" value="1"/>
</dbReference>
<evidence type="ECO:0000256" key="1">
    <source>
        <dbReference type="ARBA" id="ARBA00023125"/>
    </source>
</evidence>
<dbReference type="PROSITE" id="PS50118">
    <property type="entry name" value="HMG_BOX_2"/>
    <property type="match status" value="1"/>
</dbReference>
<dbReference type="InterPro" id="IPR009071">
    <property type="entry name" value="HMG_box_dom"/>
</dbReference>
<proteinExistence type="predicted"/>
<feature type="region of interest" description="Disordered" evidence="3">
    <location>
        <begin position="117"/>
        <end position="232"/>
    </location>
</feature>
<keyword evidence="2" id="KW-0539">Nucleus</keyword>
<dbReference type="SMART" id="SM00398">
    <property type="entry name" value="HMG"/>
    <property type="match status" value="1"/>
</dbReference>
<name>A0A9P5UCB8_9AGAR</name>
<evidence type="ECO:0000256" key="3">
    <source>
        <dbReference type="SAM" id="MobiDB-lite"/>
    </source>
</evidence>
<keyword evidence="1 2" id="KW-0238">DNA-binding</keyword>
<evidence type="ECO:0000259" key="4">
    <source>
        <dbReference type="PROSITE" id="PS50118"/>
    </source>
</evidence>
<organism evidence="5 6">
    <name type="scientific">Rhodocollybia butyracea</name>
    <dbReference type="NCBI Taxonomy" id="206335"/>
    <lineage>
        <taxon>Eukaryota</taxon>
        <taxon>Fungi</taxon>
        <taxon>Dikarya</taxon>
        <taxon>Basidiomycota</taxon>
        <taxon>Agaricomycotina</taxon>
        <taxon>Agaricomycetes</taxon>
        <taxon>Agaricomycetidae</taxon>
        <taxon>Agaricales</taxon>
        <taxon>Marasmiineae</taxon>
        <taxon>Omphalotaceae</taxon>
        <taxon>Rhodocollybia</taxon>
    </lineage>
</organism>
<dbReference type="AlphaFoldDB" id="A0A9P5UCB8"/>
<dbReference type="Proteomes" id="UP000772434">
    <property type="component" value="Unassembled WGS sequence"/>
</dbReference>
<dbReference type="Pfam" id="PF00505">
    <property type="entry name" value="HMG_box"/>
    <property type="match status" value="1"/>
</dbReference>
<dbReference type="GO" id="GO:0000978">
    <property type="term" value="F:RNA polymerase II cis-regulatory region sequence-specific DNA binding"/>
    <property type="evidence" value="ECO:0007669"/>
    <property type="project" value="TreeGrafter"/>
</dbReference>
<comment type="caution">
    <text evidence="5">The sequence shown here is derived from an EMBL/GenBank/DDBJ whole genome shotgun (WGS) entry which is preliminary data.</text>
</comment>
<accession>A0A9P5UCB8</accession>
<dbReference type="OrthoDB" id="6247875at2759"/>
<feature type="compositionally biased region" description="Basic and acidic residues" evidence="3">
    <location>
        <begin position="15"/>
        <end position="25"/>
    </location>
</feature>
<feature type="domain" description="HMG box" evidence="4">
    <location>
        <begin position="57"/>
        <end position="127"/>
    </location>
</feature>
<evidence type="ECO:0000313" key="5">
    <source>
        <dbReference type="EMBL" id="KAF9073969.1"/>
    </source>
</evidence>
<dbReference type="EMBL" id="JADNRY010000015">
    <property type="protein sequence ID" value="KAF9073969.1"/>
    <property type="molecule type" value="Genomic_DNA"/>
</dbReference>
<evidence type="ECO:0000313" key="6">
    <source>
        <dbReference type="Proteomes" id="UP000772434"/>
    </source>
</evidence>
<feature type="compositionally biased region" description="Low complexity" evidence="3">
    <location>
        <begin position="213"/>
        <end position="232"/>
    </location>
</feature>
<dbReference type="GO" id="GO:0005634">
    <property type="term" value="C:nucleus"/>
    <property type="evidence" value="ECO:0007669"/>
    <property type="project" value="UniProtKB-UniRule"/>
</dbReference>
<reference evidence="5" key="1">
    <citation type="submission" date="2020-11" db="EMBL/GenBank/DDBJ databases">
        <authorList>
            <consortium name="DOE Joint Genome Institute"/>
            <person name="Ahrendt S."/>
            <person name="Riley R."/>
            <person name="Andreopoulos W."/>
            <person name="Labutti K."/>
            <person name="Pangilinan J."/>
            <person name="Ruiz-Duenas F.J."/>
            <person name="Barrasa J.M."/>
            <person name="Sanchez-Garcia M."/>
            <person name="Camarero S."/>
            <person name="Miyauchi S."/>
            <person name="Serrano A."/>
            <person name="Linde D."/>
            <person name="Babiker R."/>
            <person name="Drula E."/>
            <person name="Ayuso-Fernandez I."/>
            <person name="Pacheco R."/>
            <person name="Padilla G."/>
            <person name="Ferreira P."/>
            <person name="Barriuso J."/>
            <person name="Kellner H."/>
            <person name="Castanera R."/>
            <person name="Alfaro M."/>
            <person name="Ramirez L."/>
            <person name="Pisabarro A.G."/>
            <person name="Kuo A."/>
            <person name="Tritt A."/>
            <person name="Lipzen A."/>
            <person name="He G."/>
            <person name="Yan M."/>
            <person name="Ng V."/>
            <person name="Cullen D."/>
            <person name="Martin F."/>
            <person name="Rosso M.-N."/>
            <person name="Henrissat B."/>
            <person name="Hibbett D."/>
            <person name="Martinez A.T."/>
            <person name="Grigoriev I.V."/>
        </authorList>
    </citation>
    <scope>NUCLEOTIDE SEQUENCE</scope>
    <source>
        <strain evidence="5">AH 40177</strain>
    </source>
</reference>
<protein>
    <recommendedName>
        <fullName evidence="4">HMG box domain-containing protein</fullName>
    </recommendedName>
</protein>
<keyword evidence="6" id="KW-1185">Reference proteome</keyword>
<dbReference type="PANTHER" id="PTHR10270:SF327">
    <property type="entry name" value="PROTEIN CBG16280"/>
    <property type="match status" value="1"/>
</dbReference>
<dbReference type="GO" id="GO:0030154">
    <property type="term" value="P:cell differentiation"/>
    <property type="evidence" value="ECO:0007669"/>
    <property type="project" value="TreeGrafter"/>
</dbReference>
<feature type="compositionally biased region" description="Basic and acidic residues" evidence="3">
    <location>
        <begin position="45"/>
        <end position="54"/>
    </location>
</feature>
<dbReference type="InterPro" id="IPR036910">
    <property type="entry name" value="HMG_box_dom_sf"/>
</dbReference>
<feature type="DNA-binding region" description="HMG box" evidence="2">
    <location>
        <begin position="57"/>
        <end position="127"/>
    </location>
</feature>
<evidence type="ECO:0000256" key="2">
    <source>
        <dbReference type="PROSITE-ProRule" id="PRU00267"/>
    </source>
</evidence>
<dbReference type="CDD" id="cd01389">
    <property type="entry name" value="HMG-box_ROX1-like"/>
    <property type="match status" value="1"/>
</dbReference>